<keyword evidence="5 11" id="KW-0547">Nucleotide-binding</keyword>
<feature type="domain" description="Asn/Gln amidotransferase" evidence="12">
    <location>
        <begin position="314"/>
        <end position="467"/>
    </location>
</feature>
<keyword evidence="6 11" id="KW-0067">ATP-binding</keyword>
<dbReference type="GeneID" id="65884102"/>
<evidence type="ECO:0000259" key="12">
    <source>
        <dbReference type="SMART" id="SM00845"/>
    </source>
</evidence>
<comment type="catalytic activity">
    <reaction evidence="9 11">
        <text>L-aspartyl-tRNA(Asn) + L-glutamine + ATP + H2O = L-asparaginyl-tRNA(Asn) + L-glutamate + ADP + phosphate + 2 H(+)</text>
        <dbReference type="Rhea" id="RHEA:14513"/>
        <dbReference type="Rhea" id="RHEA-COMP:9674"/>
        <dbReference type="Rhea" id="RHEA-COMP:9677"/>
        <dbReference type="ChEBI" id="CHEBI:15377"/>
        <dbReference type="ChEBI" id="CHEBI:15378"/>
        <dbReference type="ChEBI" id="CHEBI:29985"/>
        <dbReference type="ChEBI" id="CHEBI:30616"/>
        <dbReference type="ChEBI" id="CHEBI:43474"/>
        <dbReference type="ChEBI" id="CHEBI:58359"/>
        <dbReference type="ChEBI" id="CHEBI:78515"/>
        <dbReference type="ChEBI" id="CHEBI:78516"/>
        <dbReference type="ChEBI" id="CHEBI:456216"/>
    </reaction>
</comment>
<dbReference type="NCBIfam" id="NF004012">
    <property type="entry name" value="PRK05477.1-2"/>
    <property type="match status" value="1"/>
</dbReference>
<dbReference type="GO" id="GO:0016740">
    <property type="term" value="F:transferase activity"/>
    <property type="evidence" value="ECO:0007669"/>
    <property type="project" value="UniProtKB-KW"/>
</dbReference>
<dbReference type="GO" id="GO:0006412">
    <property type="term" value="P:translation"/>
    <property type="evidence" value="ECO:0007669"/>
    <property type="project" value="UniProtKB-UniRule"/>
</dbReference>
<dbReference type="InterPro" id="IPR004413">
    <property type="entry name" value="GatB"/>
</dbReference>
<dbReference type="PANTHER" id="PTHR11659">
    <property type="entry name" value="GLUTAMYL-TRNA GLN AMIDOTRANSFERASE SUBUNIT B MITOCHONDRIAL AND PROKARYOTIC PET112-RELATED"/>
    <property type="match status" value="1"/>
</dbReference>
<dbReference type="GO" id="GO:0005524">
    <property type="term" value="F:ATP binding"/>
    <property type="evidence" value="ECO:0007669"/>
    <property type="project" value="UniProtKB-KW"/>
</dbReference>
<evidence type="ECO:0000256" key="3">
    <source>
        <dbReference type="ARBA" id="ARBA00016923"/>
    </source>
</evidence>
<dbReference type="SUPFAM" id="SSF89095">
    <property type="entry name" value="GatB/YqeY motif"/>
    <property type="match status" value="1"/>
</dbReference>
<dbReference type="NCBIfam" id="TIGR00133">
    <property type="entry name" value="gatB"/>
    <property type="match status" value="1"/>
</dbReference>
<gene>
    <name evidence="11 13" type="primary">gatB</name>
    <name evidence="13" type="ORF">MLAUSG7_1316</name>
</gene>
<dbReference type="KEGG" id="mesg:MLAUSG7_1316"/>
<evidence type="ECO:0000256" key="11">
    <source>
        <dbReference type="HAMAP-Rule" id="MF_00121"/>
    </source>
</evidence>
<evidence type="ECO:0000256" key="10">
    <source>
        <dbReference type="ARBA" id="ARBA00047913"/>
    </source>
</evidence>
<evidence type="ECO:0000256" key="7">
    <source>
        <dbReference type="ARBA" id="ARBA00022917"/>
    </source>
</evidence>
<dbReference type="InterPro" id="IPR014746">
    <property type="entry name" value="Gln_synth/guanido_kin_cat_dom"/>
</dbReference>
<dbReference type="GO" id="GO:0050567">
    <property type="term" value="F:glutaminyl-tRNA synthase (glutamine-hydrolyzing) activity"/>
    <property type="evidence" value="ECO:0007669"/>
    <property type="project" value="UniProtKB-UniRule"/>
</dbReference>
<evidence type="ECO:0000256" key="4">
    <source>
        <dbReference type="ARBA" id="ARBA00022598"/>
    </source>
</evidence>
<dbReference type="PROSITE" id="PS01234">
    <property type="entry name" value="GATB"/>
    <property type="match status" value="1"/>
</dbReference>
<keyword evidence="7 11" id="KW-0648">Protein biosynthesis</keyword>
<comment type="function">
    <text evidence="8 11">Allows the formation of correctly charged Asn-tRNA(Asn) or Gln-tRNA(Gln) through the transamidation of misacylated Asp-tRNA(Asn) or Glu-tRNA(Gln) in organisms which lack either or both of asparaginyl-tRNA or glutaminyl-tRNA synthetases. The reaction takes place in the presence of glutamine and ATP through an activated phospho-Asp-tRNA(Asn) or phospho-Glu-tRNA(Gln).</text>
</comment>
<dbReference type="Proteomes" id="UP000679213">
    <property type="component" value="Chromosome I"/>
</dbReference>
<dbReference type="SMART" id="SM00845">
    <property type="entry name" value="GatB_Yqey"/>
    <property type="match status" value="1"/>
</dbReference>
<keyword evidence="13" id="KW-0808">Transferase</keyword>
<dbReference type="NCBIfam" id="NF004014">
    <property type="entry name" value="PRK05477.1-4"/>
    <property type="match status" value="1"/>
</dbReference>
<evidence type="ECO:0000256" key="9">
    <source>
        <dbReference type="ARBA" id="ARBA00047380"/>
    </source>
</evidence>
<dbReference type="GO" id="GO:0070681">
    <property type="term" value="P:glutaminyl-tRNAGln biosynthesis via transamidation"/>
    <property type="evidence" value="ECO:0007669"/>
    <property type="project" value="TreeGrafter"/>
</dbReference>
<evidence type="ECO:0000313" key="13">
    <source>
        <dbReference type="EMBL" id="CAB3289597.1"/>
    </source>
</evidence>
<reference evidence="13 14" key="1">
    <citation type="submission" date="2020-04" db="EMBL/GenBank/DDBJ databases">
        <authorList>
            <consortium name="Genoscope - CEA"/>
            <person name="William W."/>
        </authorList>
    </citation>
    <scope>NUCLEOTIDE SEQUENCE [LARGE SCALE GENOMIC DNA]</scope>
    <source>
        <strain evidence="13 14">SG7</strain>
    </source>
</reference>
<dbReference type="AlphaFoldDB" id="A0A8D6Q1M1"/>
<evidence type="ECO:0000256" key="6">
    <source>
        <dbReference type="ARBA" id="ARBA00022840"/>
    </source>
</evidence>
<dbReference type="FunFam" id="1.10.10.410:FF:000001">
    <property type="entry name" value="Aspartyl/glutamyl-tRNA(Asn/Gln) amidotransferase subunit B"/>
    <property type="match status" value="1"/>
</dbReference>
<comment type="subunit">
    <text evidence="2 11">Heterotrimer of A, B and C subunits.</text>
</comment>
<accession>A0A8D6Q1M1</accession>
<dbReference type="Pfam" id="PF02637">
    <property type="entry name" value="GatB_Yqey"/>
    <property type="match status" value="1"/>
</dbReference>
<evidence type="ECO:0000256" key="2">
    <source>
        <dbReference type="ARBA" id="ARBA00011123"/>
    </source>
</evidence>
<protein>
    <recommendedName>
        <fullName evidence="3 11">Aspartyl/glutamyl-tRNA(Asn/Gln) amidotransferase subunit B</fullName>
        <shortName evidence="11">Asp/Glu-ADT subunit B</shortName>
        <ecNumber evidence="11">6.3.5.-</ecNumber>
    </recommendedName>
</protein>
<dbReference type="InterPro" id="IPR017959">
    <property type="entry name" value="Asn/Gln-tRNA_amidoTrfase_suB/E"/>
</dbReference>
<dbReference type="InterPro" id="IPR018027">
    <property type="entry name" value="Asn/Gln_amidotransferase"/>
</dbReference>
<comment type="similarity">
    <text evidence="1 11">Belongs to the GatB/GatE family. GatB subfamily.</text>
</comment>
<dbReference type="InterPro" id="IPR023168">
    <property type="entry name" value="GatB_Yqey_C_2"/>
</dbReference>
<keyword evidence="14" id="KW-1185">Reference proteome</keyword>
<proteinExistence type="inferred from homology"/>
<dbReference type="RefSeq" id="WP_214399637.1">
    <property type="nucleotide sequence ID" value="NZ_LR792632.1"/>
</dbReference>
<evidence type="ECO:0000256" key="5">
    <source>
        <dbReference type="ARBA" id="ARBA00022741"/>
    </source>
</evidence>
<dbReference type="PANTHER" id="PTHR11659:SF0">
    <property type="entry name" value="GLUTAMYL-TRNA(GLN) AMIDOTRANSFERASE SUBUNIT B, MITOCHONDRIAL"/>
    <property type="match status" value="1"/>
</dbReference>
<evidence type="ECO:0000256" key="1">
    <source>
        <dbReference type="ARBA" id="ARBA00005306"/>
    </source>
</evidence>
<dbReference type="InterPro" id="IPR003789">
    <property type="entry name" value="Asn/Gln_tRNA_amidoTrase-B-like"/>
</dbReference>
<dbReference type="SUPFAM" id="SSF55931">
    <property type="entry name" value="Glutamine synthetase/guanido kinase"/>
    <property type="match status" value="1"/>
</dbReference>
<dbReference type="EMBL" id="LR792632">
    <property type="protein sequence ID" value="CAB3289597.1"/>
    <property type="molecule type" value="Genomic_DNA"/>
</dbReference>
<dbReference type="InterPro" id="IPR006075">
    <property type="entry name" value="Asn/Gln-tRNA_Trfase_suB/E_cat"/>
</dbReference>
<dbReference type="Pfam" id="PF02934">
    <property type="entry name" value="GatB_N"/>
    <property type="match status" value="1"/>
</dbReference>
<dbReference type="Gene3D" id="1.10.150.380">
    <property type="entry name" value="GatB domain, N-terminal subdomain"/>
    <property type="match status" value="1"/>
</dbReference>
<dbReference type="HAMAP" id="MF_00121">
    <property type="entry name" value="GatB"/>
    <property type="match status" value="1"/>
</dbReference>
<evidence type="ECO:0000256" key="8">
    <source>
        <dbReference type="ARBA" id="ARBA00024799"/>
    </source>
</evidence>
<keyword evidence="4 11" id="KW-0436">Ligase</keyword>
<sequence length="470" mass="53571">MDDDVKMKCGLEIHVQIDTKSKLFCNCSTNYLDAEPNTNICPVCVGLPGAKPLPPNKRAIEIAIMVAKMLGCEIVTDRDIYFQRKHYDYPDLPSGYQRTSTPIGVNGEFMGIRISEVHLEEDPGQYNPSFGIVDYNRSGTPLIEIVTEPDIKSPEEAREFLKQLMTLFRYLGCLRGEGTMRADVNISIEYMGVQGNRVEVKNINSIKGVYKVLKYEIIRQKNIIKRGGVVKRETRAFLESQMITKAMRSKETAEDYRYIPDPDIQPIVISEEWVKKIEEEMPETPLAKKKRFIEEYGIDEEDAKVLVSDLDMAEMFEEVVKSLGVDKENVDLAVTWIRNELKRSLQYHKVDLYESGVKAEHIVELIKLIKDGTISQKIAKEIVDLLVINRGKKTPKQIVEELGLTVIKDEDALIKAVEEAIKNNPQAVNDYLSGKKEALNFLMGQVMRLTRGRADPKKVIELLKERLDKL</sequence>
<name>A0A8D6Q1M1_9EURY</name>
<dbReference type="EC" id="6.3.5.-" evidence="11"/>
<organism evidence="13 14">
    <name type="scientific">Methanocaldococcus lauensis</name>
    <dbReference type="NCBI Taxonomy" id="2546128"/>
    <lineage>
        <taxon>Archaea</taxon>
        <taxon>Methanobacteriati</taxon>
        <taxon>Methanobacteriota</taxon>
        <taxon>Methanomada group</taxon>
        <taxon>Methanococci</taxon>
        <taxon>Methanococcales</taxon>
        <taxon>Methanocaldococcaceae</taxon>
        <taxon>Methanocaldococcus</taxon>
    </lineage>
</organism>
<evidence type="ECO:0000313" key="14">
    <source>
        <dbReference type="Proteomes" id="UP000679213"/>
    </source>
</evidence>
<comment type="catalytic activity">
    <reaction evidence="10 11">
        <text>L-glutamyl-tRNA(Gln) + L-glutamine + ATP + H2O = L-glutaminyl-tRNA(Gln) + L-glutamate + ADP + phosphate + H(+)</text>
        <dbReference type="Rhea" id="RHEA:17521"/>
        <dbReference type="Rhea" id="RHEA-COMP:9681"/>
        <dbReference type="Rhea" id="RHEA-COMP:9684"/>
        <dbReference type="ChEBI" id="CHEBI:15377"/>
        <dbReference type="ChEBI" id="CHEBI:15378"/>
        <dbReference type="ChEBI" id="CHEBI:29985"/>
        <dbReference type="ChEBI" id="CHEBI:30616"/>
        <dbReference type="ChEBI" id="CHEBI:43474"/>
        <dbReference type="ChEBI" id="CHEBI:58359"/>
        <dbReference type="ChEBI" id="CHEBI:78520"/>
        <dbReference type="ChEBI" id="CHEBI:78521"/>
        <dbReference type="ChEBI" id="CHEBI:456216"/>
    </reaction>
</comment>
<dbReference type="Gene3D" id="1.10.10.410">
    <property type="match status" value="1"/>
</dbReference>
<dbReference type="InterPro" id="IPR017958">
    <property type="entry name" value="Gln-tRNA_amidoTrfase_suB_CS"/>
</dbReference>
<dbReference type="InterPro" id="IPR042114">
    <property type="entry name" value="GatB_C_1"/>
</dbReference>